<evidence type="ECO:0000313" key="2">
    <source>
        <dbReference type="Proteomes" id="UP001233999"/>
    </source>
</evidence>
<name>A0AAD8ADA3_DIPPU</name>
<protein>
    <submittedName>
        <fullName evidence="1">Uncharacterized protein</fullName>
    </submittedName>
</protein>
<reference evidence="1" key="1">
    <citation type="journal article" date="2023" name="IScience">
        <title>Live-bearing cockroach genome reveals convergent evolutionary mechanisms linked to viviparity in insects and beyond.</title>
        <authorList>
            <person name="Fouks B."/>
            <person name="Harrison M.C."/>
            <person name="Mikhailova A.A."/>
            <person name="Marchal E."/>
            <person name="English S."/>
            <person name="Carruthers M."/>
            <person name="Jennings E.C."/>
            <person name="Chiamaka E.L."/>
            <person name="Frigard R.A."/>
            <person name="Pippel M."/>
            <person name="Attardo G.M."/>
            <person name="Benoit J.B."/>
            <person name="Bornberg-Bauer E."/>
            <person name="Tobe S.S."/>
        </authorList>
    </citation>
    <scope>NUCLEOTIDE SEQUENCE</scope>
    <source>
        <strain evidence="1">Stay&amp;Tobe</strain>
    </source>
</reference>
<reference evidence="1" key="2">
    <citation type="submission" date="2023-05" db="EMBL/GenBank/DDBJ databases">
        <authorList>
            <person name="Fouks B."/>
        </authorList>
    </citation>
    <scope>NUCLEOTIDE SEQUENCE</scope>
    <source>
        <strain evidence="1">Stay&amp;Tobe</strain>
        <tissue evidence="1">Testes</tissue>
    </source>
</reference>
<evidence type="ECO:0000313" key="1">
    <source>
        <dbReference type="EMBL" id="KAJ9596887.1"/>
    </source>
</evidence>
<comment type="caution">
    <text evidence="1">The sequence shown here is derived from an EMBL/GenBank/DDBJ whole genome shotgun (WGS) entry which is preliminary data.</text>
</comment>
<dbReference type="AlphaFoldDB" id="A0AAD8ADA3"/>
<keyword evidence="2" id="KW-1185">Reference proteome</keyword>
<feature type="non-terminal residue" evidence="1">
    <location>
        <position position="53"/>
    </location>
</feature>
<feature type="non-terminal residue" evidence="1">
    <location>
        <position position="1"/>
    </location>
</feature>
<proteinExistence type="predicted"/>
<gene>
    <name evidence="1" type="ORF">L9F63_012143</name>
</gene>
<dbReference type="EMBL" id="JASPKZ010001957">
    <property type="protein sequence ID" value="KAJ9596887.1"/>
    <property type="molecule type" value="Genomic_DNA"/>
</dbReference>
<sequence length="53" mass="6161">NKIIPCYNDECGAYRFKGLNFFESYTGDHLKIADRSMIIIKLLQLPSLMTTYN</sequence>
<accession>A0AAD8ADA3</accession>
<dbReference type="Proteomes" id="UP001233999">
    <property type="component" value="Unassembled WGS sequence"/>
</dbReference>
<organism evidence="1 2">
    <name type="scientific">Diploptera punctata</name>
    <name type="common">Pacific beetle cockroach</name>
    <dbReference type="NCBI Taxonomy" id="6984"/>
    <lineage>
        <taxon>Eukaryota</taxon>
        <taxon>Metazoa</taxon>
        <taxon>Ecdysozoa</taxon>
        <taxon>Arthropoda</taxon>
        <taxon>Hexapoda</taxon>
        <taxon>Insecta</taxon>
        <taxon>Pterygota</taxon>
        <taxon>Neoptera</taxon>
        <taxon>Polyneoptera</taxon>
        <taxon>Dictyoptera</taxon>
        <taxon>Blattodea</taxon>
        <taxon>Blaberoidea</taxon>
        <taxon>Blaberidae</taxon>
        <taxon>Diplopterinae</taxon>
        <taxon>Diploptera</taxon>
    </lineage>
</organism>